<gene>
    <name evidence="5" type="ORF">MNBD_GAMMA16-1058</name>
</gene>
<evidence type="ECO:0000313" key="5">
    <source>
        <dbReference type="EMBL" id="VAW88773.1"/>
    </source>
</evidence>
<dbReference type="Gene3D" id="3.40.1280.10">
    <property type="match status" value="1"/>
</dbReference>
<proteinExistence type="inferred from homology"/>
<evidence type="ECO:0000256" key="3">
    <source>
        <dbReference type="ARBA" id="ARBA00022691"/>
    </source>
</evidence>
<evidence type="ECO:0000256" key="4">
    <source>
        <dbReference type="ARBA" id="ARBA00038303"/>
    </source>
</evidence>
<comment type="similarity">
    <text evidence="4">Belongs to the RNA methyltransferase RlmH family.</text>
</comment>
<dbReference type="EC" id="2.1.1.177" evidence="5"/>
<dbReference type="GO" id="GO:0032259">
    <property type="term" value="P:methylation"/>
    <property type="evidence" value="ECO:0007669"/>
    <property type="project" value="UniProtKB-KW"/>
</dbReference>
<dbReference type="GO" id="GO:0006364">
    <property type="term" value="P:rRNA processing"/>
    <property type="evidence" value="ECO:0007669"/>
    <property type="project" value="InterPro"/>
</dbReference>
<dbReference type="PIRSF" id="PIRSF004505">
    <property type="entry name" value="MT_bac"/>
    <property type="match status" value="1"/>
</dbReference>
<dbReference type="AlphaFoldDB" id="A0A3B0ZKK5"/>
<evidence type="ECO:0000256" key="1">
    <source>
        <dbReference type="ARBA" id="ARBA00022603"/>
    </source>
</evidence>
<dbReference type="NCBIfam" id="NF000986">
    <property type="entry name" value="PRK00103.1-4"/>
    <property type="match status" value="1"/>
</dbReference>
<dbReference type="GO" id="GO:0008168">
    <property type="term" value="F:methyltransferase activity"/>
    <property type="evidence" value="ECO:0007669"/>
    <property type="project" value="UniProtKB-KW"/>
</dbReference>
<keyword evidence="3" id="KW-0949">S-adenosyl-L-methionine</keyword>
<keyword evidence="1 5" id="KW-0489">Methyltransferase</keyword>
<dbReference type="CDD" id="cd18081">
    <property type="entry name" value="RlmH-like"/>
    <property type="match status" value="1"/>
</dbReference>
<accession>A0A3B0ZKK5</accession>
<sequence length="156" mass="17469">MRLTVVALGERMPGWVAQGVAEYAKRFPRECALEIVSVPAAKRNKSGDTAKAIQDEGKRMLAALPQRGLNIALDERGRLMSTEQWAALLREWMLDGVNPVFLIGGADGLAPECKERADQTWSLSKLTLPHPLVRVLLVEQLYRAWTIVNNHPYHRS</sequence>
<evidence type="ECO:0000256" key="2">
    <source>
        <dbReference type="ARBA" id="ARBA00022679"/>
    </source>
</evidence>
<dbReference type="EMBL" id="UOFO01000151">
    <property type="protein sequence ID" value="VAW88773.1"/>
    <property type="molecule type" value="Genomic_DNA"/>
</dbReference>
<dbReference type="InterPro" id="IPR029026">
    <property type="entry name" value="tRNA_m1G_MTases_N"/>
</dbReference>
<protein>
    <submittedName>
        <fullName evidence="5">23S rRNA (Pseudouridine(1915)-N(3))-methyltransferase</fullName>
        <ecNumber evidence="5">2.1.1.177</ecNumber>
    </submittedName>
</protein>
<dbReference type="NCBIfam" id="TIGR00246">
    <property type="entry name" value="tRNA_RlmH_YbeA"/>
    <property type="match status" value="1"/>
</dbReference>
<name>A0A3B0ZKK5_9ZZZZ</name>
<dbReference type="HAMAP" id="MF_00658">
    <property type="entry name" value="23SrRNA_methyltr_H"/>
    <property type="match status" value="1"/>
</dbReference>
<organism evidence="5">
    <name type="scientific">hydrothermal vent metagenome</name>
    <dbReference type="NCBI Taxonomy" id="652676"/>
    <lineage>
        <taxon>unclassified sequences</taxon>
        <taxon>metagenomes</taxon>
        <taxon>ecological metagenomes</taxon>
    </lineage>
</organism>
<keyword evidence="2 5" id="KW-0808">Transferase</keyword>
<dbReference type="InterPro" id="IPR029028">
    <property type="entry name" value="Alpha/beta_knot_MTases"/>
</dbReference>
<dbReference type="Pfam" id="PF02590">
    <property type="entry name" value="SPOUT_MTase"/>
    <property type="match status" value="1"/>
</dbReference>
<dbReference type="PANTHER" id="PTHR33603">
    <property type="entry name" value="METHYLTRANSFERASE"/>
    <property type="match status" value="1"/>
</dbReference>
<dbReference type="PANTHER" id="PTHR33603:SF1">
    <property type="entry name" value="RIBOSOMAL RNA LARGE SUBUNIT METHYLTRANSFERASE H"/>
    <property type="match status" value="1"/>
</dbReference>
<dbReference type="InterPro" id="IPR003742">
    <property type="entry name" value="RlmH-like"/>
</dbReference>
<reference evidence="5" key="1">
    <citation type="submission" date="2018-06" db="EMBL/GenBank/DDBJ databases">
        <authorList>
            <person name="Zhirakovskaya E."/>
        </authorList>
    </citation>
    <scope>NUCLEOTIDE SEQUENCE</scope>
</reference>
<dbReference type="SUPFAM" id="SSF75217">
    <property type="entry name" value="alpha/beta knot"/>
    <property type="match status" value="1"/>
</dbReference>